<keyword evidence="7" id="KW-1185">Reference proteome</keyword>
<dbReference type="InterPro" id="IPR009071">
    <property type="entry name" value="HMG_box_dom"/>
</dbReference>
<feature type="compositionally biased region" description="Polar residues" evidence="4">
    <location>
        <begin position="351"/>
        <end position="369"/>
    </location>
</feature>
<dbReference type="CDD" id="cd01389">
    <property type="entry name" value="HMG-box_ROX1-like"/>
    <property type="match status" value="1"/>
</dbReference>
<evidence type="ECO:0000256" key="2">
    <source>
        <dbReference type="ARBA" id="ARBA00023163"/>
    </source>
</evidence>
<dbReference type="InterPro" id="IPR036910">
    <property type="entry name" value="HMG_box_dom_sf"/>
</dbReference>
<keyword evidence="3" id="KW-0539">Nucleus</keyword>
<feature type="DNA-binding region" description="HMG box" evidence="3">
    <location>
        <begin position="46"/>
        <end position="118"/>
    </location>
</feature>
<sequence length="405" mass="45121">MPVIETSTPAPATPKTPSTPSHRMDIDGVADTSRTQLKKQRRKNPIPRPPNSYMIFRAAKQSIFRKFIKDDDVNQINSQISKLSAIWWKAMNPKEKAIWDKEADEAKLEHMKKYPDYKYTTARRNQKQLTSDYDVEDDEELANTEPFSSATSVTDNHQVRDVVGGQVGQKSFGLVKEESVEIDLSSHPASPDTQMDTTCPTTPKRSSASRYRPYPARAGAGVIMHPPFVPQMRNGIDARYSPGMSDHHMSLLHHVQPNFLPTHIDTWTGPNVFTNQQGEVFHLVRSSPPSSQLTMSPYANAHPGHYSPIQASMSPSANDHRSTVRRVEPGFLLHPHTAHPLPATYSADPGITSSPQRRQDSSLPGTVQNPWHPARVRVTGACRCPDACQILASACMYNVDACSHM</sequence>
<feature type="domain" description="HMG box" evidence="5">
    <location>
        <begin position="46"/>
        <end position="118"/>
    </location>
</feature>
<protein>
    <recommendedName>
        <fullName evidence="5">HMG box domain-containing protein</fullName>
    </recommendedName>
</protein>
<reference evidence="6 7" key="1">
    <citation type="submission" date="2019-12" db="EMBL/GenBank/DDBJ databases">
        <authorList>
            <person name="Floudas D."/>
            <person name="Bentzer J."/>
            <person name="Ahren D."/>
            <person name="Johansson T."/>
            <person name="Persson P."/>
            <person name="Tunlid A."/>
        </authorList>
    </citation>
    <scope>NUCLEOTIDE SEQUENCE [LARGE SCALE GENOMIC DNA]</scope>
    <source>
        <strain evidence="6 7">CBS 102.39</strain>
    </source>
</reference>
<dbReference type="GO" id="GO:0000122">
    <property type="term" value="P:negative regulation of transcription by RNA polymerase II"/>
    <property type="evidence" value="ECO:0007669"/>
    <property type="project" value="TreeGrafter"/>
</dbReference>
<dbReference type="InterPro" id="IPR050140">
    <property type="entry name" value="SRY-related_HMG-box_TF-like"/>
</dbReference>
<dbReference type="GO" id="GO:0000978">
    <property type="term" value="F:RNA polymerase II cis-regulatory region sequence-specific DNA binding"/>
    <property type="evidence" value="ECO:0007669"/>
    <property type="project" value="TreeGrafter"/>
</dbReference>
<dbReference type="SUPFAM" id="SSF47095">
    <property type="entry name" value="HMG-box"/>
    <property type="match status" value="1"/>
</dbReference>
<dbReference type="PANTHER" id="PTHR10270:SF161">
    <property type="entry name" value="SEX-DETERMINING REGION Y PROTEIN"/>
    <property type="match status" value="1"/>
</dbReference>
<feature type="region of interest" description="Disordered" evidence="4">
    <location>
        <begin position="339"/>
        <end position="371"/>
    </location>
</feature>
<gene>
    <name evidence="6" type="ORF">D9613_008965</name>
</gene>
<evidence type="ECO:0000313" key="7">
    <source>
        <dbReference type="Proteomes" id="UP000521872"/>
    </source>
</evidence>
<evidence type="ECO:0000313" key="6">
    <source>
        <dbReference type="EMBL" id="KAF4622231.1"/>
    </source>
</evidence>
<dbReference type="GO" id="GO:0001228">
    <property type="term" value="F:DNA-binding transcription activator activity, RNA polymerase II-specific"/>
    <property type="evidence" value="ECO:0007669"/>
    <property type="project" value="TreeGrafter"/>
</dbReference>
<dbReference type="PANTHER" id="PTHR10270">
    <property type="entry name" value="SOX TRANSCRIPTION FACTOR"/>
    <property type="match status" value="1"/>
</dbReference>
<dbReference type="GO" id="GO:0030154">
    <property type="term" value="P:cell differentiation"/>
    <property type="evidence" value="ECO:0007669"/>
    <property type="project" value="TreeGrafter"/>
</dbReference>
<name>A0A8H4R3R5_9AGAR</name>
<dbReference type="Pfam" id="PF00505">
    <property type="entry name" value="HMG_box"/>
    <property type="match status" value="1"/>
</dbReference>
<organism evidence="6 7">
    <name type="scientific">Agrocybe pediades</name>
    <dbReference type="NCBI Taxonomy" id="84607"/>
    <lineage>
        <taxon>Eukaryota</taxon>
        <taxon>Fungi</taxon>
        <taxon>Dikarya</taxon>
        <taxon>Basidiomycota</taxon>
        <taxon>Agaricomycotina</taxon>
        <taxon>Agaricomycetes</taxon>
        <taxon>Agaricomycetidae</taxon>
        <taxon>Agaricales</taxon>
        <taxon>Agaricineae</taxon>
        <taxon>Strophariaceae</taxon>
        <taxon>Agrocybe</taxon>
    </lineage>
</organism>
<evidence type="ECO:0000256" key="1">
    <source>
        <dbReference type="ARBA" id="ARBA00023125"/>
    </source>
</evidence>
<evidence type="ECO:0000259" key="5">
    <source>
        <dbReference type="PROSITE" id="PS50118"/>
    </source>
</evidence>
<dbReference type="PROSITE" id="PS50118">
    <property type="entry name" value="HMG_BOX_2"/>
    <property type="match status" value="1"/>
</dbReference>
<dbReference type="GO" id="GO:0005634">
    <property type="term" value="C:nucleus"/>
    <property type="evidence" value="ECO:0007669"/>
    <property type="project" value="UniProtKB-UniRule"/>
</dbReference>
<accession>A0A8H4R3R5</accession>
<feature type="compositionally biased region" description="Polar residues" evidence="4">
    <location>
        <begin position="187"/>
        <end position="209"/>
    </location>
</feature>
<dbReference type="Gene3D" id="1.10.30.10">
    <property type="entry name" value="High mobility group box domain"/>
    <property type="match status" value="1"/>
</dbReference>
<evidence type="ECO:0000256" key="4">
    <source>
        <dbReference type="SAM" id="MobiDB-lite"/>
    </source>
</evidence>
<evidence type="ECO:0000256" key="3">
    <source>
        <dbReference type="PROSITE-ProRule" id="PRU00267"/>
    </source>
</evidence>
<comment type="caution">
    <text evidence="6">The sequence shown here is derived from an EMBL/GenBank/DDBJ whole genome shotgun (WGS) entry which is preliminary data.</text>
</comment>
<feature type="region of interest" description="Disordered" evidence="4">
    <location>
        <begin position="185"/>
        <end position="212"/>
    </location>
</feature>
<dbReference type="Proteomes" id="UP000521872">
    <property type="component" value="Unassembled WGS sequence"/>
</dbReference>
<proteinExistence type="predicted"/>
<dbReference type="SMART" id="SM00398">
    <property type="entry name" value="HMG"/>
    <property type="match status" value="1"/>
</dbReference>
<keyword evidence="2" id="KW-0804">Transcription</keyword>
<dbReference type="AlphaFoldDB" id="A0A8H4R3R5"/>
<feature type="region of interest" description="Disordered" evidence="4">
    <location>
        <begin position="1"/>
        <end position="52"/>
    </location>
</feature>
<keyword evidence="1 3" id="KW-0238">DNA-binding</keyword>
<feature type="compositionally biased region" description="Basic residues" evidence="4">
    <location>
        <begin position="36"/>
        <end position="45"/>
    </location>
</feature>
<feature type="compositionally biased region" description="Low complexity" evidence="4">
    <location>
        <begin position="1"/>
        <end position="21"/>
    </location>
</feature>
<dbReference type="EMBL" id="JAACJL010000002">
    <property type="protein sequence ID" value="KAF4622231.1"/>
    <property type="molecule type" value="Genomic_DNA"/>
</dbReference>